<reference evidence="5 6" key="1">
    <citation type="submission" date="2018-07" db="EMBL/GenBank/DDBJ databases">
        <title>Exploring interactions and the metabolic potential of the ultra-small soil bacteria Hylemonella gracilis.</title>
        <authorList>
            <person name="Tyc O."/>
            <person name="Kulkarni P."/>
            <person name="Gawehns F."/>
            <person name="Hundscheid M."/>
            <person name="Zweers H."/>
            <person name="Garbeva P."/>
        </authorList>
    </citation>
    <scope>NUCLEOTIDE SEQUENCE [LARGE SCALE GENOMIC DNA]</scope>
    <source>
        <strain evidence="5 6">NS1</strain>
    </source>
</reference>
<dbReference type="SMART" id="SM00858">
    <property type="entry name" value="SAF"/>
    <property type="match status" value="1"/>
</dbReference>
<dbReference type="GO" id="GO:0042597">
    <property type="term" value="C:periplasmic space"/>
    <property type="evidence" value="ECO:0007669"/>
    <property type="project" value="UniProtKB-SubCell"/>
</dbReference>
<evidence type="ECO:0000256" key="2">
    <source>
        <dbReference type="ARBA" id="ARBA00022729"/>
    </source>
</evidence>
<dbReference type="InterPro" id="IPR017585">
    <property type="entry name" value="SAF_FlgA"/>
</dbReference>
<dbReference type="PANTHER" id="PTHR36307">
    <property type="entry name" value="FLAGELLA BASAL BODY P-RING FORMATION PROTEIN FLGA"/>
    <property type="match status" value="1"/>
</dbReference>
<evidence type="ECO:0000313" key="5">
    <source>
        <dbReference type="EMBL" id="QBK04081.1"/>
    </source>
</evidence>
<dbReference type="InterPro" id="IPR039246">
    <property type="entry name" value="Flagellar_FlgA"/>
</dbReference>
<dbReference type="PANTHER" id="PTHR36307:SF1">
    <property type="entry name" value="FLAGELLA BASAL BODY P-RING FORMATION PROTEIN FLGA"/>
    <property type="match status" value="1"/>
</dbReference>
<evidence type="ECO:0000256" key="1">
    <source>
        <dbReference type="ARBA" id="ARBA00004418"/>
    </source>
</evidence>
<dbReference type="RefSeq" id="WP_131278092.1">
    <property type="nucleotide sequence ID" value="NZ_CP031395.1"/>
</dbReference>
<proteinExistence type="predicted"/>
<evidence type="ECO:0000256" key="3">
    <source>
        <dbReference type="ARBA" id="ARBA00022764"/>
    </source>
</evidence>
<dbReference type="NCBIfam" id="TIGR03170">
    <property type="entry name" value="flgA_cterm"/>
    <property type="match status" value="1"/>
</dbReference>
<organism evidence="5 6">
    <name type="scientific">Hylemonella gracilis</name>
    <dbReference type="NCBI Taxonomy" id="80880"/>
    <lineage>
        <taxon>Bacteria</taxon>
        <taxon>Pseudomonadati</taxon>
        <taxon>Pseudomonadota</taxon>
        <taxon>Betaproteobacteria</taxon>
        <taxon>Burkholderiales</taxon>
        <taxon>Comamonadaceae</taxon>
        <taxon>Hylemonella</taxon>
    </lineage>
</organism>
<dbReference type="CDD" id="cd11614">
    <property type="entry name" value="SAF_CpaB_FlgA_like"/>
    <property type="match status" value="1"/>
</dbReference>
<keyword evidence="5" id="KW-0969">Cilium</keyword>
<dbReference type="GO" id="GO:0044780">
    <property type="term" value="P:bacterial-type flagellum assembly"/>
    <property type="evidence" value="ECO:0007669"/>
    <property type="project" value="InterPro"/>
</dbReference>
<dbReference type="Pfam" id="PF17656">
    <property type="entry name" value="ChapFlgA_N"/>
    <property type="match status" value="1"/>
</dbReference>
<keyword evidence="5" id="KW-0282">Flagellum</keyword>
<dbReference type="EMBL" id="CP031395">
    <property type="protein sequence ID" value="QBK04081.1"/>
    <property type="molecule type" value="Genomic_DNA"/>
</dbReference>
<dbReference type="OrthoDB" id="8561436at2"/>
<dbReference type="KEGG" id="hgr:DW355_04180"/>
<feature type="domain" description="SAF" evidence="4">
    <location>
        <begin position="165"/>
        <end position="226"/>
    </location>
</feature>
<name>A0A4P6UKZ0_9BURK</name>
<dbReference type="AlphaFoldDB" id="A0A4P6UKZ0"/>
<dbReference type="InterPro" id="IPR013974">
    <property type="entry name" value="SAF"/>
</dbReference>
<accession>A0A4P6UKZ0</accession>
<sequence>MNSPKHAFQALRRWTSQAADLTAKAGVLTRVLARRGPAAAAWLSWLSLGLAMLVMGWSVPTHASQQTGPGQTYRVNSEADLPYVAQHWLERNLPVLSARESERGEPVRLQAQLGRLDGRLRLAPCAEVEVYAPSRLWGSSHLGMRCIQGATRWSVTMPVQVQVMGQAWVLRANVSTGQALTDQDLERREVDWAEDSSPVLATDAWDGQVTARSLRVGQTLRQNMLRAAKVFTSGTQVRVLVQGSGFQVSTQGRAMSVGVVGQVAQVRMDNGRVMNATVVDARTVRVEI</sequence>
<evidence type="ECO:0000313" key="6">
    <source>
        <dbReference type="Proteomes" id="UP000292939"/>
    </source>
</evidence>
<keyword evidence="5" id="KW-0966">Cell projection</keyword>
<keyword evidence="3" id="KW-0574">Periplasm</keyword>
<evidence type="ECO:0000259" key="4">
    <source>
        <dbReference type="SMART" id="SM00858"/>
    </source>
</evidence>
<dbReference type="Gene3D" id="2.30.30.760">
    <property type="match status" value="1"/>
</dbReference>
<comment type="subcellular location">
    <subcellularLocation>
        <location evidence="1">Periplasm</location>
    </subcellularLocation>
</comment>
<dbReference type="Pfam" id="PF13144">
    <property type="entry name" value="ChapFlgA"/>
    <property type="match status" value="1"/>
</dbReference>
<dbReference type="InterPro" id="IPR041231">
    <property type="entry name" value="FlgA_N"/>
</dbReference>
<gene>
    <name evidence="5" type="primary">flgA</name>
    <name evidence="5" type="ORF">DW355_04180</name>
</gene>
<protein>
    <submittedName>
        <fullName evidence="5">Flagella basal body P-ring formation protein FlgA</fullName>
    </submittedName>
</protein>
<keyword evidence="2" id="KW-0732">Signal</keyword>
<dbReference type="Proteomes" id="UP000292939">
    <property type="component" value="Chromosome"/>
</dbReference>